<reference evidence="3 4" key="1">
    <citation type="submission" date="2020-06" db="EMBL/GenBank/DDBJ databases">
        <title>Actinokineospora xiongansis sp. nov., isolated from soil of Baiyangdian.</title>
        <authorList>
            <person name="Zhang X."/>
        </authorList>
    </citation>
    <scope>NUCLEOTIDE SEQUENCE [LARGE SCALE GENOMIC DNA]</scope>
    <source>
        <strain evidence="3 4">HBU206404</strain>
    </source>
</reference>
<comment type="caution">
    <text evidence="3">The sequence shown here is derived from an EMBL/GenBank/DDBJ whole genome shotgun (WGS) entry which is preliminary data.</text>
</comment>
<evidence type="ECO:0000313" key="4">
    <source>
        <dbReference type="Proteomes" id="UP000734823"/>
    </source>
</evidence>
<keyword evidence="4" id="KW-1185">Reference proteome</keyword>
<dbReference type="Pfam" id="PF11796">
    <property type="entry name" value="DUF3323"/>
    <property type="match status" value="1"/>
</dbReference>
<dbReference type="RefSeq" id="WP_187220582.1">
    <property type="nucleotide sequence ID" value="NZ_JABVED010000006.1"/>
</dbReference>
<protein>
    <submittedName>
        <fullName evidence="3">TIGR02679 family protein</fullName>
    </submittedName>
</protein>
<sequence length="430" mass="45606">MTDIDRLRRLMGKPGLAWLLTRLRKRLESGRPLTGVVTLPKATPDERRAVELLLGRRAGGGTSVSVSLDDLDVMLRTNGAARSLADAVRAVVGDIPDRAGQEAADRTAWAAAFVPADDLVERRALLRPWRDWLASTGIVRRLKPVPEDATTLVAHAVRVIADLPSPGIALGVLAARHTNDAHALDDGTPLATLVLAAARVLDGKPPTGTGQAADRRAAWAAVGVHRDELSSTVLCLGLPGGTDSHVARVLGLAREAGEPCVLTLRQLGRDPILGVGARRVWICENPIVVATAADELGADCPPLVCLNGQPSTAVIRLLELLAAGGADFTYHGDFDWGGVRIANRLAQHIPWLPWRFDTPAYNDALGRSVGKALSGRQAVAVWDEELSPRMAEAGWQVQEELLLPDLINDLAEVRSACGPRQGGAGDTVGG</sequence>
<evidence type="ECO:0000259" key="2">
    <source>
        <dbReference type="Pfam" id="PF11796"/>
    </source>
</evidence>
<feature type="domain" description="Conserved hypothetical protein CHP02679 N terminus" evidence="2">
    <location>
        <begin position="33"/>
        <end position="239"/>
    </location>
</feature>
<gene>
    <name evidence="3" type="ORF">GPZ80_12995</name>
</gene>
<dbReference type="Proteomes" id="UP000734823">
    <property type="component" value="Unassembled WGS sequence"/>
</dbReference>
<evidence type="ECO:0000313" key="3">
    <source>
        <dbReference type="EMBL" id="MBC6448085.1"/>
    </source>
</evidence>
<dbReference type="InterPro" id="IPR024466">
    <property type="entry name" value="CHP02679_N"/>
</dbReference>
<organism evidence="3 4">
    <name type="scientific">Actinokineospora xionganensis</name>
    <dbReference type="NCBI Taxonomy" id="2684470"/>
    <lineage>
        <taxon>Bacteria</taxon>
        <taxon>Bacillati</taxon>
        <taxon>Actinomycetota</taxon>
        <taxon>Actinomycetes</taxon>
        <taxon>Pseudonocardiales</taxon>
        <taxon>Pseudonocardiaceae</taxon>
        <taxon>Actinokineospora</taxon>
    </lineage>
</organism>
<dbReference type="EMBL" id="JABVED010000006">
    <property type="protein sequence ID" value="MBC6448085.1"/>
    <property type="molecule type" value="Genomic_DNA"/>
</dbReference>
<name>A0ABR7L5Y0_9PSEU</name>
<accession>A0ABR7L5Y0</accession>
<dbReference type="InterPro" id="IPR013495">
    <property type="entry name" value="CHP02679"/>
</dbReference>
<dbReference type="Pfam" id="PF09664">
    <property type="entry name" value="DUF2399"/>
    <property type="match status" value="1"/>
</dbReference>
<dbReference type="NCBIfam" id="TIGR02679">
    <property type="entry name" value="TIGR02679 family protein"/>
    <property type="match status" value="1"/>
</dbReference>
<proteinExistence type="predicted"/>
<evidence type="ECO:0000259" key="1">
    <source>
        <dbReference type="Pfam" id="PF09664"/>
    </source>
</evidence>
<dbReference type="InterPro" id="IPR024465">
    <property type="entry name" value="DUF2399"/>
</dbReference>
<feature type="domain" description="DUF2399" evidence="1">
    <location>
        <begin position="260"/>
        <end position="410"/>
    </location>
</feature>